<dbReference type="OrthoDB" id="7869508at2"/>
<evidence type="ECO:0000313" key="2">
    <source>
        <dbReference type="EMBL" id="PYC48226.1"/>
    </source>
</evidence>
<dbReference type="AlphaFoldDB" id="A0A2V4NTI6"/>
<comment type="caution">
    <text evidence="2">The sequence shown here is derived from an EMBL/GenBank/DDBJ whole genome shotgun (WGS) entry which is preliminary data.</text>
</comment>
<reference evidence="2 3" key="1">
    <citation type="submission" date="2018-05" db="EMBL/GenBank/DDBJ databases">
        <title>Oceanovita maritima gen. nov., sp. nov., a marine bacterium in the family Rhodobacteraceae isolated from surface seawater of Lundu port Xiamen, China.</title>
        <authorList>
            <person name="Hetharua B.H."/>
            <person name="Min D."/>
            <person name="Liao H."/>
            <person name="Tian Y."/>
        </authorList>
    </citation>
    <scope>NUCLEOTIDE SEQUENCE [LARGE SCALE GENOMIC DNA]</scope>
    <source>
        <strain evidence="2 3">FSX-11</strain>
    </source>
</reference>
<keyword evidence="1" id="KW-0472">Membrane</keyword>
<keyword evidence="1" id="KW-1133">Transmembrane helix</keyword>
<protein>
    <submittedName>
        <fullName evidence="2">Tellurium resistance protein</fullName>
    </submittedName>
</protein>
<feature type="transmembrane region" description="Helical" evidence="1">
    <location>
        <begin position="130"/>
        <end position="150"/>
    </location>
</feature>
<dbReference type="RefSeq" id="WP_110794961.1">
    <property type="nucleotide sequence ID" value="NZ_KZ826482.1"/>
</dbReference>
<dbReference type="InterPro" id="IPR047784">
    <property type="entry name" value="TrgA"/>
</dbReference>
<keyword evidence="1" id="KW-0812">Transmembrane</keyword>
<accession>A0A2V4NTI6</accession>
<feature type="transmembrane region" description="Helical" evidence="1">
    <location>
        <begin position="41"/>
        <end position="61"/>
    </location>
</feature>
<evidence type="ECO:0000313" key="3">
    <source>
        <dbReference type="Proteomes" id="UP000248012"/>
    </source>
</evidence>
<keyword evidence="3" id="KW-1185">Reference proteome</keyword>
<proteinExistence type="predicted"/>
<evidence type="ECO:0000256" key="1">
    <source>
        <dbReference type="SAM" id="Phobius"/>
    </source>
</evidence>
<dbReference type="EMBL" id="QFVT01000003">
    <property type="protein sequence ID" value="PYC48226.1"/>
    <property type="molecule type" value="Genomic_DNA"/>
</dbReference>
<sequence>MIPTHSASMPTGAKLVAALCLAALAWIVSDEVRMLLPDRSNFGWFNFINAGVGLVAGWLILGTRAGRGRADAIGNGVTGVFMMVLWSIFIHAGYEMLRLAMRRRFDGAMEAITNMFQIAIEYALIMVDPLVIGTLAAGAILTGLLTEAVAARAN</sequence>
<name>A0A2V4NTI6_9RHOB</name>
<feature type="transmembrane region" description="Helical" evidence="1">
    <location>
        <begin position="12"/>
        <end position="29"/>
    </location>
</feature>
<gene>
    <name evidence="2" type="ORF">DI396_04275</name>
</gene>
<organism evidence="2 3">
    <name type="scientific">Litorivita pollutaquae</name>
    <dbReference type="NCBI Taxonomy" id="2200892"/>
    <lineage>
        <taxon>Bacteria</taxon>
        <taxon>Pseudomonadati</taxon>
        <taxon>Pseudomonadota</taxon>
        <taxon>Alphaproteobacteria</taxon>
        <taxon>Rhodobacterales</taxon>
        <taxon>Paracoccaceae</taxon>
        <taxon>Litorivita</taxon>
    </lineage>
</organism>
<dbReference type="NCBIfam" id="NF033773">
    <property type="entry name" value="tellur_TrgA"/>
    <property type="match status" value="1"/>
</dbReference>
<feature type="transmembrane region" description="Helical" evidence="1">
    <location>
        <begin position="73"/>
        <end position="94"/>
    </location>
</feature>
<dbReference type="Proteomes" id="UP000248012">
    <property type="component" value="Unassembled WGS sequence"/>
</dbReference>